<dbReference type="RefSeq" id="WP_066444790.1">
    <property type="nucleotide sequence ID" value="NZ_CP014226.1"/>
</dbReference>
<dbReference type="EMBL" id="CP014226">
    <property type="protein sequence ID" value="AMC99667.1"/>
    <property type="molecule type" value="Genomic_DNA"/>
</dbReference>
<gene>
    <name evidence="2" type="ORF">LOKO_00579</name>
</gene>
<evidence type="ECO:0000256" key="1">
    <source>
        <dbReference type="SAM" id="Phobius"/>
    </source>
</evidence>
<evidence type="ECO:0000313" key="2">
    <source>
        <dbReference type="EMBL" id="AMC99667.1"/>
    </source>
</evidence>
<keyword evidence="3" id="KW-1185">Reference proteome</keyword>
<dbReference type="Proteomes" id="UP000063387">
    <property type="component" value="Chromosome"/>
</dbReference>
<name>A0A0X8HBM9_9GAMM</name>
<dbReference type="PANTHER" id="PTHR35342:SF5">
    <property type="entry name" value="TRICARBOXYLIC TRANSPORT PROTEIN"/>
    <property type="match status" value="1"/>
</dbReference>
<evidence type="ECO:0000313" key="3">
    <source>
        <dbReference type="Proteomes" id="UP000063387"/>
    </source>
</evidence>
<dbReference type="STRING" id="507626.LOKO_00579"/>
<feature type="transmembrane region" description="Helical" evidence="1">
    <location>
        <begin position="87"/>
        <end position="106"/>
    </location>
</feature>
<feature type="transmembrane region" description="Helical" evidence="1">
    <location>
        <begin position="50"/>
        <end position="67"/>
    </location>
</feature>
<dbReference type="PANTHER" id="PTHR35342">
    <property type="entry name" value="TRICARBOXYLIC TRANSPORT PROTEIN"/>
    <property type="match status" value="1"/>
</dbReference>
<dbReference type="PATRIC" id="fig|507626.3.peg.571"/>
<keyword evidence="1" id="KW-0472">Membrane</keyword>
<reference evidence="2 3" key="1">
    <citation type="journal article" date="2016" name="Genome Announc.">
        <title>Draft Genome Sequence of 'Halomonas chromatireducens' Strain AGD 8-3, a Haloalkaliphilic Chromate- and Selenite-Reducing Gammaproteobacterium.</title>
        <authorList>
            <person name="Sharko F.S."/>
            <person name="Shapovalova A.A."/>
            <person name="Tsygankova S.V."/>
            <person name="Komova A.V."/>
            <person name="Boulygina E.S."/>
            <person name="Teslyuk A.B."/>
            <person name="Gotovtsev P.M."/>
            <person name="Namsaraev Z.B."/>
            <person name="Khijniak T.V."/>
            <person name="Nedoluzhko A.V."/>
            <person name="Vasilov R.G."/>
        </authorList>
    </citation>
    <scope>NUCLEOTIDE SEQUENCE [LARGE SCALE GENOMIC DNA]</scope>
    <source>
        <strain evidence="2 3">AGD 8-3</strain>
    </source>
</reference>
<keyword evidence="1" id="KW-1133">Transmembrane helix</keyword>
<keyword evidence="1" id="KW-0812">Transmembrane</keyword>
<accession>A0A0X8HBM9</accession>
<reference evidence="2 3" key="2">
    <citation type="submission" date="2016-02" db="EMBL/GenBank/DDBJ databases">
        <authorList>
            <person name="Wen L."/>
            <person name="He K."/>
            <person name="Yang H."/>
        </authorList>
    </citation>
    <scope>NUCLEOTIDE SEQUENCE [LARGE SCALE GENOMIC DNA]</scope>
    <source>
        <strain evidence="2 3">AGD 8-3</strain>
    </source>
</reference>
<dbReference type="AlphaFoldDB" id="A0A0X8HBM9"/>
<sequence length="120" mass="13604">MQRLLGHVIAVVIFLCLAGIQVQGYGTFGLVTVFVFAIFGYFLKKFDYSFVTFLVAFIVTPMLEMNLRQSVILSGGEIGILLDRPIALAFIVFTVLMVLHLGWSSYRRRMKARYKARTDS</sequence>
<protein>
    <submittedName>
        <fullName evidence="2">Uncharacterized protein</fullName>
    </submittedName>
</protein>
<feature type="transmembrane region" description="Helical" evidence="1">
    <location>
        <begin position="28"/>
        <end position="43"/>
    </location>
</feature>
<organism evidence="2 3">
    <name type="scientific">Halomonas chromatireducens</name>
    <dbReference type="NCBI Taxonomy" id="507626"/>
    <lineage>
        <taxon>Bacteria</taxon>
        <taxon>Pseudomonadati</taxon>
        <taxon>Pseudomonadota</taxon>
        <taxon>Gammaproteobacteria</taxon>
        <taxon>Oceanospirillales</taxon>
        <taxon>Halomonadaceae</taxon>
        <taxon>Halomonas</taxon>
    </lineage>
</organism>
<dbReference type="KEGG" id="hco:LOKO_00579"/>
<proteinExistence type="predicted"/>